<keyword evidence="4" id="KW-1185">Reference proteome</keyword>
<reference evidence="3 4" key="1">
    <citation type="submission" date="2018-03" db="EMBL/GenBank/DDBJ databases">
        <title>Draft genome sequence of Rohu Carp (Labeo rohita).</title>
        <authorList>
            <person name="Das P."/>
            <person name="Kushwaha B."/>
            <person name="Joshi C.G."/>
            <person name="Kumar D."/>
            <person name="Nagpure N.S."/>
            <person name="Sahoo L."/>
            <person name="Das S.P."/>
            <person name="Bit A."/>
            <person name="Patnaik S."/>
            <person name="Meher P.K."/>
            <person name="Jayasankar P."/>
            <person name="Koringa P.G."/>
            <person name="Patel N.V."/>
            <person name="Hinsu A.T."/>
            <person name="Kumar R."/>
            <person name="Pandey M."/>
            <person name="Agarwal S."/>
            <person name="Srivastava S."/>
            <person name="Singh M."/>
            <person name="Iquebal M.A."/>
            <person name="Jaiswal S."/>
            <person name="Angadi U.B."/>
            <person name="Kumar N."/>
            <person name="Raza M."/>
            <person name="Shah T.M."/>
            <person name="Rai A."/>
            <person name="Jena J.K."/>
        </authorList>
    </citation>
    <scope>NUCLEOTIDE SEQUENCE [LARGE SCALE GENOMIC DNA]</scope>
    <source>
        <strain evidence="3">DASCIFA01</strain>
        <tissue evidence="3">Testis</tissue>
    </source>
</reference>
<dbReference type="InterPro" id="IPR003961">
    <property type="entry name" value="FN3_dom"/>
</dbReference>
<dbReference type="EMBL" id="QBIY01007562">
    <property type="protein sequence ID" value="RXN36630.1"/>
    <property type="molecule type" value="Genomic_DNA"/>
</dbReference>
<organism evidence="3 4">
    <name type="scientific">Labeo rohita</name>
    <name type="common">Indian major carp</name>
    <name type="synonym">Cyprinus rohita</name>
    <dbReference type="NCBI Taxonomy" id="84645"/>
    <lineage>
        <taxon>Eukaryota</taxon>
        <taxon>Metazoa</taxon>
        <taxon>Chordata</taxon>
        <taxon>Craniata</taxon>
        <taxon>Vertebrata</taxon>
        <taxon>Euteleostomi</taxon>
        <taxon>Actinopterygii</taxon>
        <taxon>Neopterygii</taxon>
        <taxon>Teleostei</taxon>
        <taxon>Ostariophysi</taxon>
        <taxon>Cypriniformes</taxon>
        <taxon>Cyprinidae</taxon>
        <taxon>Labeoninae</taxon>
        <taxon>Labeonini</taxon>
        <taxon>Labeo</taxon>
    </lineage>
</organism>
<dbReference type="PANTHER" id="PTHR46708:SF1">
    <property type="entry name" value="TENASCIN"/>
    <property type="match status" value="1"/>
</dbReference>
<dbReference type="Proteomes" id="UP000290572">
    <property type="component" value="Unassembled WGS sequence"/>
</dbReference>
<dbReference type="PANTHER" id="PTHR46708">
    <property type="entry name" value="TENASCIN"/>
    <property type="match status" value="1"/>
</dbReference>
<evidence type="ECO:0000313" key="4">
    <source>
        <dbReference type="Proteomes" id="UP000290572"/>
    </source>
</evidence>
<dbReference type="SUPFAM" id="SSF49265">
    <property type="entry name" value="Fibronectin type III"/>
    <property type="match status" value="3"/>
</dbReference>
<keyword evidence="1" id="KW-0677">Repeat</keyword>
<dbReference type="Pfam" id="PF00041">
    <property type="entry name" value="fn3"/>
    <property type="match status" value="2"/>
</dbReference>
<evidence type="ECO:0000259" key="2">
    <source>
        <dbReference type="PROSITE" id="PS50853"/>
    </source>
</evidence>
<name>A0A498NWR2_LABRO</name>
<dbReference type="InterPro" id="IPR036116">
    <property type="entry name" value="FN3_sf"/>
</dbReference>
<dbReference type="InterPro" id="IPR050991">
    <property type="entry name" value="ECM_Regulatory_Proteins"/>
</dbReference>
<proteinExistence type="predicted"/>
<dbReference type="CDD" id="cd00063">
    <property type="entry name" value="FN3"/>
    <property type="match status" value="1"/>
</dbReference>
<dbReference type="InterPro" id="IPR013783">
    <property type="entry name" value="Ig-like_fold"/>
</dbReference>
<dbReference type="STRING" id="84645.A0A498NWR2"/>
<dbReference type="SMART" id="SM00060">
    <property type="entry name" value="FN3"/>
    <property type="match status" value="2"/>
</dbReference>
<dbReference type="AlphaFoldDB" id="A0A498NWR2"/>
<protein>
    <submittedName>
        <fullName evidence="3">Tenascin-like protein</fullName>
    </submittedName>
</protein>
<sequence>MTQVPHQKPKPKLGPIAVSETRPHSLTLSWSTLSGHFDGFAARVTDREQLYDVVELRLSGAERNVTITGLMDSTVYDILFYGLSRGRQTSSVSFNTSTEAEPEIEHLFVSDVTPESFRLAWTAEDDVFDRFVLKVRDSRKLSHPREFVVPGDERTKVLTQLLGGTEYEIELYGVTLEHRSQPVTAVARTGTPMVLMADGSQSQVSLTNLIPGETYQVSVVAVKGLEESEPVSNTFTTV</sequence>
<comment type="caution">
    <text evidence="3">The sequence shown here is derived from an EMBL/GenBank/DDBJ whole genome shotgun (WGS) entry which is preliminary data.</text>
</comment>
<feature type="domain" description="Fibronectin type-III" evidence="2">
    <location>
        <begin position="103"/>
        <end position="194"/>
    </location>
</feature>
<dbReference type="PROSITE" id="PS50853">
    <property type="entry name" value="FN3"/>
    <property type="match status" value="1"/>
</dbReference>
<evidence type="ECO:0000256" key="1">
    <source>
        <dbReference type="ARBA" id="ARBA00022737"/>
    </source>
</evidence>
<gene>
    <name evidence="3" type="ORF">ROHU_002799</name>
</gene>
<dbReference type="GO" id="GO:0005615">
    <property type="term" value="C:extracellular space"/>
    <property type="evidence" value="ECO:0007669"/>
    <property type="project" value="TreeGrafter"/>
</dbReference>
<evidence type="ECO:0000313" key="3">
    <source>
        <dbReference type="EMBL" id="RXN36630.1"/>
    </source>
</evidence>
<dbReference type="Gene3D" id="2.60.40.10">
    <property type="entry name" value="Immunoglobulins"/>
    <property type="match status" value="3"/>
</dbReference>
<dbReference type="GO" id="GO:0031175">
    <property type="term" value="P:neuron projection development"/>
    <property type="evidence" value="ECO:0007669"/>
    <property type="project" value="TreeGrafter"/>
</dbReference>
<accession>A0A498NWR2</accession>
<dbReference type="GO" id="GO:0030155">
    <property type="term" value="P:regulation of cell adhesion"/>
    <property type="evidence" value="ECO:0007669"/>
    <property type="project" value="TreeGrafter"/>
</dbReference>